<evidence type="ECO:0000259" key="1">
    <source>
        <dbReference type="Pfam" id="PF07693"/>
    </source>
</evidence>
<protein>
    <submittedName>
        <fullName evidence="2">KAP family P-loop domain</fullName>
    </submittedName>
</protein>
<sequence>MVTSTNARKENNNVIGYLNYYFYEDINSDYAVLLNGPWGSGKTYFIKNKFFKEDHELTKPLYITLNGLTSISEITDQFFSQLHPKLSSKAFRMLGVIASRAINGYAGTEVAKDENDKSIVKDIFLNIKNRIIIFDDLERCLIPIQSILGYINAFVEHDGCKVLVVASESDIPEDQREDYLLKKEKTIGKTISLIPSVGEVIDFFCDTIKNNLAKESILKNKKDILKIINDSGSVNFRSVRAIFGDFERLVVNFESYLNKSTVAIKKLLTSMLALGIEHRRGNISSEEIENIPTNSFTYSLTKSSPGKIDIIIGKYSTVDWFDPVLPYDSIAKVFSVGVMDIDNIATHLSQHPLLSVDKYSYFWRDLWSWTDLTRSKYLIALNGLKGQLEKYEIVEPEVILHVVGIVLSLEMKNEKSLTLGVDVVSYFKKYVRNLLGKGLLLPDIEFFSELHSSKYNLGFICSDKEEFTIIKEYLSVAVNDSFYSLRKKSYPDFLFSLFKNSMEYSRLYEYGISEGNYGGVPFLHLIPPGYFSHMIINDWKCNRTLLASLSTRYSRDLHSKKLVDEYIWLKKLMKMTYRVANNAEEPQKTQLISDLGYYFGKIEEKI</sequence>
<name>A0ABM8MF87_9ENTR</name>
<dbReference type="SUPFAM" id="SSF52540">
    <property type="entry name" value="P-loop containing nucleoside triphosphate hydrolases"/>
    <property type="match status" value="1"/>
</dbReference>
<dbReference type="Pfam" id="PF07693">
    <property type="entry name" value="KAP_NTPase"/>
    <property type="match status" value="1"/>
</dbReference>
<accession>A0ABM8MF87</accession>
<evidence type="ECO:0000313" key="2">
    <source>
        <dbReference type="EMBL" id="CAB5540092.1"/>
    </source>
</evidence>
<reference evidence="2" key="1">
    <citation type="submission" date="2020-05" db="EMBL/GenBank/DDBJ databases">
        <authorList>
            <person name="Delgado-Blas J."/>
        </authorList>
    </citation>
    <scope>NUCLEOTIDE SEQUENCE</scope>
    <source>
        <strain evidence="2">BB1468</strain>
    </source>
</reference>
<comment type="caution">
    <text evidence="2">The sequence shown here is derived from an EMBL/GenBank/DDBJ whole genome shotgun (WGS) entry which is preliminary data.</text>
</comment>
<gene>
    <name evidence="2" type="ORF">GHA_00875</name>
</gene>
<dbReference type="InterPro" id="IPR027417">
    <property type="entry name" value="P-loop_NTPase"/>
</dbReference>
<dbReference type="EMBL" id="CAHPRB010000003">
    <property type="protein sequence ID" value="CAB5540092.1"/>
    <property type="molecule type" value="Genomic_DNA"/>
</dbReference>
<proteinExistence type="predicted"/>
<dbReference type="Gene3D" id="3.40.50.300">
    <property type="entry name" value="P-loop containing nucleotide triphosphate hydrolases"/>
    <property type="match status" value="1"/>
</dbReference>
<evidence type="ECO:0000313" key="3">
    <source>
        <dbReference type="Proteomes" id="UP000835792"/>
    </source>
</evidence>
<keyword evidence="3" id="KW-1185">Reference proteome</keyword>
<dbReference type="Proteomes" id="UP000835792">
    <property type="component" value="Unassembled WGS sequence"/>
</dbReference>
<dbReference type="InterPro" id="IPR011646">
    <property type="entry name" value="KAP_P-loop"/>
</dbReference>
<dbReference type="RefSeq" id="WP_048213737.1">
    <property type="nucleotide sequence ID" value="NZ_CAHPRB010000003.1"/>
</dbReference>
<feature type="domain" description="KAP NTPase" evidence="1">
    <location>
        <begin position="28"/>
        <end position="248"/>
    </location>
</feature>
<organism evidence="2 3">
    <name type="scientific">Citrobacter youngae</name>
    <dbReference type="NCBI Taxonomy" id="133448"/>
    <lineage>
        <taxon>Bacteria</taxon>
        <taxon>Pseudomonadati</taxon>
        <taxon>Pseudomonadota</taxon>
        <taxon>Gammaproteobacteria</taxon>
        <taxon>Enterobacterales</taxon>
        <taxon>Enterobacteriaceae</taxon>
        <taxon>Citrobacter</taxon>
        <taxon>Citrobacter freundii complex</taxon>
    </lineage>
</organism>